<dbReference type="Gramene" id="KJB61699">
    <property type="protein sequence ID" value="KJB61699"/>
    <property type="gene ID" value="B456_009G375300"/>
</dbReference>
<dbReference type="AlphaFoldDB" id="A0A0D2TYD7"/>
<accession>A0A0D2TYD7</accession>
<keyword evidence="2" id="KW-1185">Reference proteome</keyword>
<name>A0A0D2TYD7_GOSRA</name>
<organism evidence="1 2">
    <name type="scientific">Gossypium raimondii</name>
    <name type="common">Peruvian cotton</name>
    <name type="synonym">Gossypium klotzschianum subsp. raimondii</name>
    <dbReference type="NCBI Taxonomy" id="29730"/>
    <lineage>
        <taxon>Eukaryota</taxon>
        <taxon>Viridiplantae</taxon>
        <taxon>Streptophyta</taxon>
        <taxon>Embryophyta</taxon>
        <taxon>Tracheophyta</taxon>
        <taxon>Spermatophyta</taxon>
        <taxon>Magnoliopsida</taxon>
        <taxon>eudicotyledons</taxon>
        <taxon>Gunneridae</taxon>
        <taxon>Pentapetalae</taxon>
        <taxon>rosids</taxon>
        <taxon>malvids</taxon>
        <taxon>Malvales</taxon>
        <taxon>Malvaceae</taxon>
        <taxon>Malvoideae</taxon>
        <taxon>Gossypium</taxon>
    </lineage>
</organism>
<reference evidence="1 2" key="1">
    <citation type="journal article" date="2012" name="Nature">
        <title>Repeated polyploidization of Gossypium genomes and the evolution of spinnable cotton fibres.</title>
        <authorList>
            <person name="Paterson A.H."/>
            <person name="Wendel J.F."/>
            <person name="Gundlach H."/>
            <person name="Guo H."/>
            <person name="Jenkins J."/>
            <person name="Jin D."/>
            <person name="Llewellyn D."/>
            <person name="Showmaker K.C."/>
            <person name="Shu S."/>
            <person name="Udall J."/>
            <person name="Yoo M.J."/>
            <person name="Byers R."/>
            <person name="Chen W."/>
            <person name="Doron-Faigenboim A."/>
            <person name="Duke M.V."/>
            <person name="Gong L."/>
            <person name="Grimwood J."/>
            <person name="Grover C."/>
            <person name="Grupp K."/>
            <person name="Hu G."/>
            <person name="Lee T.H."/>
            <person name="Li J."/>
            <person name="Lin L."/>
            <person name="Liu T."/>
            <person name="Marler B.S."/>
            <person name="Page J.T."/>
            <person name="Roberts A.W."/>
            <person name="Romanel E."/>
            <person name="Sanders W.S."/>
            <person name="Szadkowski E."/>
            <person name="Tan X."/>
            <person name="Tang H."/>
            <person name="Xu C."/>
            <person name="Wang J."/>
            <person name="Wang Z."/>
            <person name="Zhang D."/>
            <person name="Zhang L."/>
            <person name="Ashrafi H."/>
            <person name="Bedon F."/>
            <person name="Bowers J.E."/>
            <person name="Brubaker C.L."/>
            <person name="Chee P.W."/>
            <person name="Das S."/>
            <person name="Gingle A.R."/>
            <person name="Haigler C.H."/>
            <person name="Harker D."/>
            <person name="Hoffmann L.V."/>
            <person name="Hovav R."/>
            <person name="Jones D.C."/>
            <person name="Lemke C."/>
            <person name="Mansoor S."/>
            <person name="ur Rahman M."/>
            <person name="Rainville L.N."/>
            <person name="Rambani A."/>
            <person name="Reddy U.K."/>
            <person name="Rong J.K."/>
            <person name="Saranga Y."/>
            <person name="Scheffler B.E."/>
            <person name="Scheffler J.A."/>
            <person name="Stelly D.M."/>
            <person name="Triplett B.A."/>
            <person name="Van Deynze A."/>
            <person name="Vaslin M.F."/>
            <person name="Waghmare V.N."/>
            <person name="Walford S.A."/>
            <person name="Wright R.J."/>
            <person name="Zaki E.A."/>
            <person name="Zhang T."/>
            <person name="Dennis E.S."/>
            <person name="Mayer K.F."/>
            <person name="Peterson D.G."/>
            <person name="Rokhsar D.S."/>
            <person name="Wang X."/>
            <person name="Schmutz J."/>
        </authorList>
    </citation>
    <scope>NUCLEOTIDE SEQUENCE [LARGE SCALE GENOMIC DNA]</scope>
</reference>
<sequence>MQGLVCRFVDLILDLTWILCAKAVHILWEMWLNSSGLLLCLPPIPATTWSGRMDFDHVFIHSSFFPLNLRLLLRYCGAQTRVRGLLAIAPERYCYCCCS</sequence>
<dbReference type="Proteomes" id="UP000032304">
    <property type="component" value="Chromosome 9"/>
</dbReference>
<protein>
    <submittedName>
        <fullName evidence="1">Uncharacterized protein</fullName>
    </submittedName>
</protein>
<evidence type="ECO:0000313" key="1">
    <source>
        <dbReference type="EMBL" id="KJB61699.1"/>
    </source>
</evidence>
<evidence type="ECO:0000313" key="2">
    <source>
        <dbReference type="Proteomes" id="UP000032304"/>
    </source>
</evidence>
<gene>
    <name evidence="1" type="ORF">B456_009G375300</name>
</gene>
<dbReference type="EMBL" id="CM001748">
    <property type="protein sequence ID" value="KJB61699.1"/>
    <property type="molecule type" value="Genomic_DNA"/>
</dbReference>
<proteinExistence type="predicted"/>